<dbReference type="Pfam" id="PF25917">
    <property type="entry name" value="BSH_RND"/>
    <property type="match status" value="1"/>
</dbReference>
<feature type="domain" description="Multidrug resistance protein MdtA-like barrel-sandwich hybrid" evidence="7">
    <location>
        <begin position="56"/>
        <end position="245"/>
    </location>
</feature>
<keyword evidence="2 5" id="KW-0812">Transmembrane</keyword>
<evidence type="ECO:0000259" key="6">
    <source>
        <dbReference type="Pfam" id="PF25876"/>
    </source>
</evidence>
<accession>A0ABR6EYM2</accession>
<feature type="domain" description="Multidrug resistance protein MdtA-like alpha-helical hairpin" evidence="6">
    <location>
        <begin position="125"/>
        <end position="218"/>
    </location>
</feature>
<proteinExistence type="predicted"/>
<keyword evidence="4 5" id="KW-0472">Membrane</keyword>
<dbReference type="Proteomes" id="UP000636110">
    <property type="component" value="Unassembled WGS sequence"/>
</dbReference>
<dbReference type="Gene3D" id="2.40.30.170">
    <property type="match status" value="1"/>
</dbReference>
<dbReference type="Pfam" id="PF25876">
    <property type="entry name" value="HH_MFP_RND"/>
    <property type="match status" value="1"/>
</dbReference>
<dbReference type="Gene3D" id="2.40.50.100">
    <property type="match status" value="1"/>
</dbReference>
<dbReference type="InterPro" id="IPR058625">
    <property type="entry name" value="MdtA-like_BSH"/>
</dbReference>
<keyword evidence="3 5" id="KW-1133">Transmembrane helix</keyword>
<evidence type="ECO:0000256" key="5">
    <source>
        <dbReference type="SAM" id="Phobius"/>
    </source>
</evidence>
<dbReference type="RefSeq" id="WP_182958215.1">
    <property type="nucleotide sequence ID" value="NZ_WNXC01000004.1"/>
</dbReference>
<keyword evidence="9" id="KW-1185">Reference proteome</keyword>
<name>A0ABR6EYM2_9SPHI</name>
<evidence type="ECO:0000313" key="8">
    <source>
        <dbReference type="EMBL" id="MBB2149939.1"/>
    </source>
</evidence>
<evidence type="ECO:0000313" key="9">
    <source>
        <dbReference type="Proteomes" id="UP000636110"/>
    </source>
</evidence>
<reference evidence="8 9" key="1">
    <citation type="submission" date="2019-11" db="EMBL/GenBank/DDBJ databases">
        <title>Description of Pedobacter sp. LMG 31462T.</title>
        <authorList>
            <person name="Carlier A."/>
            <person name="Qi S."/>
            <person name="Vandamme P."/>
        </authorList>
    </citation>
    <scope>NUCLEOTIDE SEQUENCE [LARGE SCALE GENOMIC DNA]</scope>
    <source>
        <strain evidence="8 9">LMG 31462</strain>
    </source>
</reference>
<dbReference type="PANTHER" id="PTHR30386">
    <property type="entry name" value="MEMBRANE FUSION SUBUNIT OF EMRAB-TOLC MULTIDRUG EFFLUX PUMP"/>
    <property type="match status" value="1"/>
</dbReference>
<gene>
    <name evidence="8" type="ORF">GM920_13640</name>
</gene>
<dbReference type="PANTHER" id="PTHR30386:SF26">
    <property type="entry name" value="TRANSPORT PROTEIN COMB"/>
    <property type="match status" value="1"/>
</dbReference>
<evidence type="ECO:0000256" key="2">
    <source>
        <dbReference type="ARBA" id="ARBA00022692"/>
    </source>
</evidence>
<comment type="subcellular location">
    <subcellularLocation>
        <location evidence="1">Membrane</location>
        <topology evidence="1">Single-pass membrane protein</topology>
    </subcellularLocation>
</comment>
<dbReference type="EMBL" id="WNXC01000004">
    <property type="protein sequence ID" value="MBB2149939.1"/>
    <property type="molecule type" value="Genomic_DNA"/>
</dbReference>
<comment type="caution">
    <text evidence="8">The sequence shown here is derived from an EMBL/GenBank/DDBJ whole genome shotgun (WGS) entry which is preliminary data.</text>
</comment>
<sequence>MSHQKKPLHKKHFSIINTLLILMVSGGLIWAGVVYFKLDKSEYTNDAQVEEFITPINTRVAGYIKKIYFIEHQAVKKGDTLIVIDDRELNIALAQAEAAYMNAQAARNVTSSGVNTVKNNVAVSESNIAATRARLLNAEKNYKRYAALLKDEVVTQQQYEQVQTEYDALKAQYQALQHQKGTTELSAVEAGSRIGVNEAELKRSKAALDMARLNLSYTVITAPYDGVVGRRTLQEGQLIQAGQSLLSFVSGELKWIVANYREKQLHKISVGQEVLVKVDALGSKSYKGKITAISQATGAKLSTVPVDNSTGNFVKVQQRIPIRIEFTVDNKPEDLKLLRAGMNVEVESI</sequence>
<evidence type="ECO:0000259" key="7">
    <source>
        <dbReference type="Pfam" id="PF25917"/>
    </source>
</evidence>
<evidence type="ECO:0000256" key="1">
    <source>
        <dbReference type="ARBA" id="ARBA00004167"/>
    </source>
</evidence>
<dbReference type="InterPro" id="IPR058624">
    <property type="entry name" value="MdtA-like_HH"/>
</dbReference>
<evidence type="ECO:0000256" key="3">
    <source>
        <dbReference type="ARBA" id="ARBA00022989"/>
    </source>
</evidence>
<dbReference type="InterPro" id="IPR050739">
    <property type="entry name" value="MFP"/>
</dbReference>
<feature type="transmembrane region" description="Helical" evidence="5">
    <location>
        <begin position="12"/>
        <end position="36"/>
    </location>
</feature>
<protein>
    <submittedName>
        <fullName evidence="8">HlyD family efflux transporter periplasmic adaptor subunit</fullName>
    </submittedName>
</protein>
<evidence type="ECO:0000256" key="4">
    <source>
        <dbReference type="ARBA" id="ARBA00023136"/>
    </source>
</evidence>
<organism evidence="8 9">
    <name type="scientific">Pedobacter gandavensis</name>
    <dbReference type="NCBI Taxonomy" id="2679963"/>
    <lineage>
        <taxon>Bacteria</taxon>
        <taxon>Pseudomonadati</taxon>
        <taxon>Bacteroidota</taxon>
        <taxon>Sphingobacteriia</taxon>
        <taxon>Sphingobacteriales</taxon>
        <taxon>Sphingobacteriaceae</taxon>
        <taxon>Pedobacter</taxon>
    </lineage>
</organism>
<dbReference type="Gene3D" id="1.10.287.470">
    <property type="entry name" value="Helix hairpin bin"/>
    <property type="match status" value="1"/>
</dbReference>
<dbReference type="SUPFAM" id="SSF111369">
    <property type="entry name" value="HlyD-like secretion proteins"/>
    <property type="match status" value="3"/>
</dbReference>